<name>A0A8S1SQ12_PAROT</name>
<feature type="transmembrane region" description="Helical" evidence="1">
    <location>
        <begin position="396"/>
        <end position="418"/>
    </location>
</feature>
<dbReference type="Proteomes" id="UP000683925">
    <property type="component" value="Unassembled WGS sequence"/>
</dbReference>
<dbReference type="EMBL" id="CAJJDP010000015">
    <property type="protein sequence ID" value="CAD8143581.1"/>
    <property type="molecule type" value="Genomic_DNA"/>
</dbReference>
<evidence type="ECO:0000313" key="2">
    <source>
        <dbReference type="EMBL" id="CAD8143581.1"/>
    </source>
</evidence>
<dbReference type="OMA" id="NERAFYI"/>
<dbReference type="AlphaFoldDB" id="A0A8S1SQ12"/>
<accession>A0A8S1SQ12</accession>
<evidence type="ECO:0000313" key="3">
    <source>
        <dbReference type="Proteomes" id="UP000683925"/>
    </source>
</evidence>
<keyword evidence="3" id="KW-1185">Reference proteome</keyword>
<evidence type="ECO:0008006" key="4">
    <source>
        <dbReference type="Google" id="ProtNLM"/>
    </source>
</evidence>
<reference evidence="2" key="1">
    <citation type="submission" date="2021-01" db="EMBL/GenBank/DDBJ databases">
        <authorList>
            <consortium name="Genoscope - CEA"/>
            <person name="William W."/>
        </authorList>
    </citation>
    <scope>NUCLEOTIDE SEQUENCE</scope>
</reference>
<evidence type="ECO:0000256" key="1">
    <source>
        <dbReference type="SAM" id="Phobius"/>
    </source>
</evidence>
<comment type="caution">
    <text evidence="2">The sequence shown here is derived from an EMBL/GenBank/DDBJ whole genome shotgun (WGS) entry which is preliminary data.</text>
</comment>
<feature type="transmembrane region" description="Helical" evidence="1">
    <location>
        <begin position="21"/>
        <end position="41"/>
    </location>
</feature>
<protein>
    <recommendedName>
        <fullName evidence="4">Transmembrane protein</fullName>
    </recommendedName>
</protein>
<keyword evidence="1" id="KW-0812">Transmembrane</keyword>
<sequence>MTIWQAIRKQFHNLRMRDQIFLVKICAFLVSFILIVSFYIVQKNVIIGIYENSSTIVLQRQDKSALNLLLPQLNYYLISKQYQSIFSYIFKGIQLLTSLGSLYSQLDHFQISEQSKDSLKCETQEEKDFLFSLPQLCLTCYLCKEGNQLPQMQKYQDLQKFSRLLSEYILLFDTTQNNRIFYVATGDIQVGFIFPQVIYDWSFSPQTKNWFVNHLDKYQQDKDQKYFFSKLYFSGTQFIYKQTISYSLENQYTKTLDAIAGTDIDAEDPDMKLIQANTYLLNQEGQIIYRKVNLNLPVTDLNFIYEENKTGFNKTDWTEILNFANQNPSISNCQLDEKQILCRYNSIYKKPIKIVASLIPGNFTLMMFTNASFEHILQKNFKDLEFMVEEVNERAFYIQIITSCSLIFISMIIVIFIFRPILRVMTTAKIYIKKMGNNVDKELFKLMNKKKEGNSVFDNLELQIIKFSDILTKNQQQKGIICKQIEKYQYSKQMIQSTKIELLCECTKIQLTSQISITNKHLQQMISQLIKQFNQYNHLSKTVELSK</sequence>
<organism evidence="2 3">
    <name type="scientific">Paramecium octaurelia</name>
    <dbReference type="NCBI Taxonomy" id="43137"/>
    <lineage>
        <taxon>Eukaryota</taxon>
        <taxon>Sar</taxon>
        <taxon>Alveolata</taxon>
        <taxon>Ciliophora</taxon>
        <taxon>Intramacronucleata</taxon>
        <taxon>Oligohymenophorea</taxon>
        <taxon>Peniculida</taxon>
        <taxon>Parameciidae</taxon>
        <taxon>Paramecium</taxon>
    </lineage>
</organism>
<keyword evidence="1" id="KW-1133">Transmembrane helix</keyword>
<proteinExistence type="predicted"/>
<keyword evidence="1" id="KW-0472">Membrane</keyword>
<dbReference type="OrthoDB" id="303073at2759"/>
<gene>
    <name evidence="2" type="ORF">POCTA_138.1.T0150109</name>
</gene>